<dbReference type="Gene3D" id="3.80.10.10">
    <property type="entry name" value="Ribonuclease Inhibitor"/>
    <property type="match status" value="2"/>
</dbReference>
<evidence type="ECO:0000256" key="4">
    <source>
        <dbReference type="ARBA" id="ARBA00022737"/>
    </source>
</evidence>
<dbReference type="Pfam" id="PF25019">
    <property type="entry name" value="LRR_R13L1-DRL21"/>
    <property type="match status" value="1"/>
</dbReference>
<name>A0A452ZZ62_AEGTS</name>
<dbReference type="GO" id="GO:0043531">
    <property type="term" value="F:ADP binding"/>
    <property type="evidence" value="ECO:0007669"/>
    <property type="project" value="InterPro"/>
</dbReference>
<comment type="subcellular location">
    <subcellularLocation>
        <location evidence="1">Cell membrane</location>
        <topology evidence="1">Single-pass membrane protein</topology>
    </subcellularLocation>
</comment>
<dbReference type="Pfam" id="PF00069">
    <property type="entry name" value="Pkinase"/>
    <property type="match status" value="1"/>
</dbReference>
<evidence type="ECO:0000256" key="2">
    <source>
        <dbReference type="ARBA" id="ARBA00022679"/>
    </source>
</evidence>
<dbReference type="PROSITE" id="PS50011">
    <property type="entry name" value="PROTEIN_KINASE_DOM"/>
    <property type="match status" value="1"/>
</dbReference>
<keyword evidence="10" id="KW-0472">Membrane</keyword>
<feature type="domain" description="Protein kinase" evidence="12">
    <location>
        <begin position="19"/>
        <end position="304"/>
    </location>
</feature>
<sequence>MTTPKHISLSILEEITNGFSVGSRIGRGGFADVYKGVYNGRDIAVKLLLVDAARGIDDQQFKNEVGNLLRAKHRNIVQLVGYCYETKKIFVERNGDFSEHIYKAICFEYLQGGSLDTRLHDQSFAPNWSTRYNIIKGVCGGLNFLHKCVPQILHLDLKPANILLDSSMEPKVADLGLSRLFTQSYTHVTEKAVGTRKYMPPEFIKYCIISPKNDVFSLGVVMIEIMTAPASYSNYLEVGNVAQLMQQVLTNCTMVEATSNYRSEEIRQLETCIKLAIRCVDSERDNRPSVADILDTLNETETRIPKRQLTDVPLYPATGPKYTMGNTLKTTRDEQDNITNEHQNCSSMAKDNNSNLQQVGDIRETTSSMKEALIIGRTKEKQKILSILSESSTQEITFLPIYGIGGIGKTTMAQLVFNDLQFKEYSRVWTYVSQTFDMKKIGNSIITQLSGNKSEHTDLQMIENSLQKLLSGKRVLIILDDLWERQSSQLKKLEGMLKLGEGGKVVVVVTTREESIAQNIHTDTVEPYKLAPLTDDICWTIIKIKSSFETRAERAQLELIGKEIAKKCGGLALAAQSIGYTLGNMEFDEWVSVNNSEIWDVLATGEYSPDHVHASLQLTYHRMDPYLKLCFAYCATFPKGHWMAIEDLIYQWIALGLVEPSRTFSNIQTGHKYIRHLFGTCFIEHPSWSQSTSYYSLFMKPDNFLIMHDLAHDLARSVLANEINIESPSCRYAWLTDHRKLFKSSMNPLAKLFKSSMDPLTKIRALHFIDRGSLQLHAEALSGAKCLCVLDLSKCCAQELPDSIGQLKQLRYLDASWNVDVPEPPEYPDPPESTMIPKALGSLNKLQYLNLSFRRRPIGLPEVIRKLTELRYLNTSFCEGYYLLDSPSANQSFIDCIGTLPNLEQLDMSWNDYVFCVPESFSRLKKLNLSGCNQISSLPENVGKVDIPRLFGLLDHPLENDGFHVRPVDSGSGSSLVWLKHTNPDVLCIDDLQNVKSVEEARSIRLMEKNRIETLSLKWHGGMEHIELLTVLMPPSSVKNLDIRGYMDDICPHWFMHIGQYLPNLVSLELCHFQCNSLPTLVQPPNLRKIVLRHMENLEKFNILAKLEHLEIYDCPNLRFKLCLPRAVYWYISRSDNVLSWGQCAWNTASSCPVSELKVDSELPLCHWSLLHQLRGLRDLAIYGCKDLTIPSWRTRSFTSLESLLLYGYHIHKLPEWLGELTSLWRLNLCLGNLQELHKNMRQLTQLQSLSLEKCNKLTSLPQWLGELTLLKTLKLYGCNGIISLPESAITNLQELRISVCHVLFEWCKLEKNKMKLAHIKEKSYSDSGQEGCEEDLG</sequence>
<dbReference type="EnsemblPlants" id="AET1Gv20981200.4">
    <property type="protein sequence ID" value="AET1Gv20981200.4"/>
    <property type="gene ID" value="AET1Gv20981200"/>
</dbReference>
<protein>
    <recommendedName>
        <fullName evidence="12">Protein kinase domain-containing protein</fullName>
    </recommendedName>
</protein>
<evidence type="ECO:0000313" key="14">
    <source>
        <dbReference type="Proteomes" id="UP000015105"/>
    </source>
</evidence>
<evidence type="ECO:0000259" key="12">
    <source>
        <dbReference type="PROSITE" id="PS50011"/>
    </source>
</evidence>
<evidence type="ECO:0000256" key="7">
    <source>
        <dbReference type="ARBA" id="ARBA00022821"/>
    </source>
</evidence>
<dbReference type="InterPro" id="IPR000719">
    <property type="entry name" value="Prot_kinase_dom"/>
</dbReference>
<dbReference type="GeneID" id="109759791"/>
<dbReference type="Gene3D" id="3.30.200.20">
    <property type="entry name" value="Phosphorylase Kinase, domain 1"/>
    <property type="match status" value="1"/>
</dbReference>
<organism evidence="13 14">
    <name type="scientific">Aegilops tauschii subsp. strangulata</name>
    <name type="common">Goatgrass</name>
    <dbReference type="NCBI Taxonomy" id="200361"/>
    <lineage>
        <taxon>Eukaryota</taxon>
        <taxon>Viridiplantae</taxon>
        <taxon>Streptophyta</taxon>
        <taxon>Embryophyta</taxon>
        <taxon>Tracheophyta</taxon>
        <taxon>Spermatophyta</taxon>
        <taxon>Magnoliopsida</taxon>
        <taxon>Liliopsida</taxon>
        <taxon>Poales</taxon>
        <taxon>Poaceae</taxon>
        <taxon>BOP clade</taxon>
        <taxon>Pooideae</taxon>
        <taxon>Triticodae</taxon>
        <taxon>Triticeae</taxon>
        <taxon>Triticinae</taxon>
        <taxon>Aegilops</taxon>
    </lineage>
</organism>
<evidence type="ECO:0000256" key="5">
    <source>
        <dbReference type="ARBA" id="ARBA00022741"/>
    </source>
</evidence>
<reference evidence="13" key="5">
    <citation type="journal article" date="2021" name="G3 (Bethesda)">
        <title>Aegilops tauschii genome assembly Aet v5.0 features greater sequence contiguity and improved annotation.</title>
        <authorList>
            <person name="Wang L."/>
            <person name="Zhu T."/>
            <person name="Rodriguez J.C."/>
            <person name="Deal K.R."/>
            <person name="Dubcovsky J."/>
            <person name="McGuire P.E."/>
            <person name="Lux T."/>
            <person name="Spannagl M."/>
            <person name="Mayer K.F.X."/>
            <person name="Baldrich P."/>
            <person name="Meyers B.C."/>
            <person name="Huo N."/>
            <person name="Gu Y.Q."/>
            <person name="Zhou H."/>
            <person name="Devos K.M."/>
            <person name="Bennetzen J.L."/>
            <person name="Unver T."/>
            <person name="Budak H."/>
            <person name="Gulick P.J."/>
            <person name="Galiba G."/>
            <person name="Kalapos B."/>
            <person name="Nelson D.R."/>
            <person name="Li P."/>
            <person name="You F.M."/>
            <person name="Luo M.C."/>
            <person name="Dvorak J."/>
        </authorList>
    </citation>
    <scope>NUCLEOTIDE SEQUENCE [LARGE SCALE GENOMIC DNA]</scope>
    <source>
        <strain evidence="13">cv. AL8/78</strain>
    </source>
</reference>
<accession>A0A452ZZ62</accession>
<dbReference type="RefSeq" id="XP_020174220.1">
    <property type="nucleotide sequence ID" value="XM_020318631.3"/>
</dbReference>
<dbReference type="PANTHER" id="PTHR45707">
    <property type="entry name" value="C2 CALCIUM/LIPID-BINDING PLANT PHOSPHORIBOSYLTRANSFERASE FAMILY PROTEIN"/>
    <property type="match status" value="1"/>
</dbReference>
<dbReference type="InterPro" id="IPR002182">
    <property type="entry name" value="NB-ARC"/>
</dbReference>
<evidence type="ECO:0000256" key="9">
    <source>
        <dbReference type="ARBA" id="ARBA00022989"/>
    </source>
</evidence>
<evidence type="ECO:0000256" key="3">
    <source>
        <dbReference type="ARBA" id="ARBA00022692"/>
    </source>
</evidence>
<keyword evidence="6" id="KW-0418">Kinase</keyword>
<evidence type="ECO:0000256" key="10">
    <source>
        <dbReference type="ARBA" id="ARBA00023136"/>
    </source>
</evidence>
<dbReference type="SUPFAM" id="SSF56112">
    <property type="entry name" value="Protein kinase-like (PK-like)"/>
    <property type="match status" value="1"/>
</dbReference>
<keyword evidence="2" id="KW-0808">Transferase</keyword>
<dbReference type="Gene3D" id="3.40.50.300">
    <property type="entry name" value="P-loop containing nucleotide triphosphate hydrolases"/>
    <property type="match status" value="1"/>
</dbReference>
<dbReference type="OrthoDB" id="686240at2759"/>
<dbReference type="PANTHER" id="PTHR45707:SF46">
    <property type="entry name" value="PROTEIN KINASE DOMAIN-CONTAINING PROTEIN"/>
    <property type="match status" value="1"/>
</dbReference>
<evidence type="ECO:0000256" key="6">
    <source>
        <dbReference type="ARBA" id="ARBA00022777"/>
    </source>
</evidence>
<dbReference type="OMA" id="TRCQAVE"/>
<dbReference type="EnsemblPlants" id="AET1Gv20981200.8">
    <property type="protein sequence ID" value="AET1Gv20981200.8"/>
    <property type="gene ID" value="AET1Gv20981200"/>
</dbReference>
<dbReference type="GO" id="GO:0004672">
    <property type="term" value="F:protein kinase activity"/>
    <property type="evidence" value="ECO:0007669"/>
    <property type="project" value="InterPro"/>
</dbReference>
<feature type="binding site" evidence="11">
    <location>
        <position position="46"/>
    </location>
    <ligand>
        <name>ATP</name>
        <dbReference type="ChEBI" id="CHEBI:30616"/>
    </ligand>
</feature>
<keyword evidence="7" id="KW-0611">Plant defense</keyword>
<dbReference type="InterPro" id="IPR011009">
    <property type="entry name" value="Kinase-like_dom_sf"/>
</dbReference>
<dbReference type="Gramene" id="AET1Gv20981200.8">
    <property type="protein sequence ID" value="AET1Gv20981200.8"/>
    <property type="gene ID" value="AET1Gv20981200"/>
</dbReference>
<dbReference type="InterPro" id="IPR056789">
    <property type="entry name" value="LRR_R13L1-DRL21"/>
</dbReference>
<dbReference type="STRING" id="200361.A0A452ZZ62"/>
<proteinExistence type="predicted"/>
<dbReference type="Pfam" id="PF23559">
    <property type="entry name" value="WHD_DRP"/>
    <property type="match status" value="1"/>
</dbReference>
<dbReference type="InterPro" id="IPR008271">
    <property type="entry name" value="Ser/Thr_kinase_AS"/>
</dbReference>
<evidence type="ECO:0000256" key="11">
    <source>
        <dbReference type="PROSITE-ProRule" id="PRU10141"/>
    </source>
</evidence>
<reference evidence="13" key="4">
    <citation type="submission" date="2019-03" db="UniProtKB">
        <authorList>
            <consortium name="EnsemblPlants"/>
        </authorList>
    </citation>
    <scope>IDENTIFICATION</scope>
</reference>
<keyword evidence="8 11" id="KW-0067">ATP-binding</keyword>
<dbReference type="Gene3D" id="1.10.8.430">
    <property type="entry name" value="Helical domain of apoptotic protease-activating factors"/>
    <property type="match status" value="1"/>
</dbReference>
<evidence type="ECO:0000256" key="8">
    <source>
        <dbReference type="ARBA" id="ARBA00022840"/>
    </source>
</evidence>
<dbReference type="SMART" id="SM00220">
    <property type="entry name" value="S_TKc"/>
    <property type="match status" value="1"/>
</dbReference>
<dbReference type="KEGG" id="ats:109759791"/>
<keyword evidence="4" id="KW-0677">Repeat</keyword>
<dbReference type="GO" id="GO:0006952">
    <property type="term" value="P:defense response"/>
    <property type="evidence" value="ECO:0007669"/>
    <property type="project" value="UniProtKB-KW"/>
</dbReference>
<dbReference type="Pfam" id="PF23598">
    <property type="entry name" value="LRR_14"/>
    <property type="match status" value="1"/>
</dbReference>
<dbReference type="InterPro" id="IPR032675">
    <property type="entry name" value="LRR_dom_sf"/>
</dbReference>
<dbReference type="InterPro" id="IPR027417">
    <property type="entry name" value="P-loop_NTPase"/>
</dbReference>
<evidence type="ECO:0000313" key="13">
    <source>
        <dbReference type="EnsemblPlants" id="AET1Gv20981200.4"/>
    </source>
</evidence>
<dbReference type="InterPro" id="IPR055414">
    <property type="entry name" value="LRR_R13L4/SHOC2-like"/>
</dbReference>
<dbReference type="InterPro" id="IPR017441">
    <property type="entry name" value="Protein_kinase_ATP_BS"/>
</dbReference>
<keyword evidence="5 11" id="KW-0547">Nucleotide-binding</keyword>
<dbReference type="SUPFAM" id="SSF52540">
    <property type="entry name" value="P-loop containing nucleoside triphosphate hydrolases"/>
    <property type="match status" value="1"/>
</dbReference>
<reference evidence="14" key="2">
    <citation type="journal article" date="2017" name="Nat. Plants">
        <title>The Aegilops tauschii genome reveals multiple impacts of transposons.</title>
        <authorList>
            <person name="Zhao G."/>
            <person name="Zou C."/>
            <person name="Li K."/>
            <person name="Wang K."/>
            <person name="Li T."/>
            <person name="Gao L."/>
            <person name="Zhang X."/>
            <person name="Wang H."/>
            <person name="Yang Z."/>
            <person name="Liu X."/>
            <person name="Jiang W."/>
            <person name="Mao L."/>
            <person name="Kong X."/>
            <person name="Jiao Y."/>
            <person name="Jia J."/>
        </authorList>
    </citation>
    <scope>NUCLEOTIDE SEQUENCE [LARGE SCALE GENOMIC DNA]</scope>
    <source>
        <strain evidence="14">cv. AL8/78</strain>
    </source>
</reference>
<dbReference type="GO" id="GO:0005886">
    <property type="term" value="C:plasma membrane"/>
    <property type="evidence" value="ECO:0007669"/>
    <property type="project" value="UniProtKB-SubCell"/>
</dbReference>
<dbReference type="Proteomes" id="UP000015105">
    <property type="component" value="Chromosome 1D"/>
</dbReference>
<keyword evidence="3" id="KW-0812">Transmembrane</keyword>
<dbReference type="RefSeq" id="XP_020174219.1">
    <property type="nucleotide sequence ID" value="XM_020318630.4"/>
</dbReference>
<dbReference type="Pfam" id="PF00931">
    <property type="entry name" value="NB-ARC"/>
    <property type="match status" value="1"/>
</dbReference>
<keyword evidence="9" id="KW-1133">Transmembrane helix</keyword>
<dbReference type="PRINTS" id="PR00364">
    <property type="entry name" value="DISEASERSIST"/>
</dbReference>
<dbReference type="PROSITE" id="PS00108">
    <property type="entry name" value="PROTEIN_KINASE_ST"/>
    <property type="match status" value="1"/>
</dbReference>
<dbReference type="InterPro" id="IPR042197">
    <property type="entry name" value="Apaf_helical"/>
</dbReference>
<reference evidence="14" key="1">
    <citation type="journal article" date="2014" name="Science">
        <title>Ancient hybridizations among the ancestral genomes of bread wheat.</title>
        <authorList>
            <consortium name="International Wheat Genome Sequencing Consortium,"/>
            <person name="Marcussen T."/>
            <person name="Sandve S.R."/>
            <person name="Heier L."/>
            <person name="Spannagl M."/>
            <person name="Pfeifer M."/>
            <person name="Jakobsen K.S."/>
            <person name="Wulff B.B."/>
            <person name="Steuernagel B."/>
            <person name="Mayer K.F."/>
            <person name="Olsen O.A."/>
        </authorList>
    </citation>
    <scope>NUCLEOTIDE SEQUENCE [LARGE SCALE GENOMIC DNA]</scope>
    <source>
        <strain evidence="14">cv. AL8/78</strain>
    </source>
</reference>
<dbReference type="Gramene" id="AET1Gv20981200.4">
    <property type="protein sequence ID" value="AET1Gv20981200.4"/>
    <property type="gene ID" value="AET1Gv20981200"/>
</dbReference>
<dbReference type="InterPro" id="IPR058922">
    <property type="entry name" value="WHD_DRP"/>
</dbReference>
<dbReference type="GO" id="GO:0005524">
    <property type="term" value="F:ATP binding"/>
    <property type="evidence" value="ECO:0007669"/>
    <property type="project" value="UniProtKB-UniRule"/>
</dbReference>
<evidence type="ECO:0000256" key="1">
    <source>
        <dbReference type="ARBA" id="ARBA00004162"/>
    </source>
</evidence>
<reference evidence="13" key="3">
    <citation type="journal article" date="2017" name="Nature">
        <title>Genome sequence of the progenitor of the wheat D genome Aegilops tauschii.</title>
        <authorList>
            <person name="Luo M.C."/>
            <person name="Gu Y.Q."/>
            <person name="Puiu D."/>
            <person name="Wang H."/>
            <person name="Twardziok S.O."/>
            <person name="Deal K.R."/>
            <person name="Huo N."/>
            <person name="Zhu T."/>
            <person name="Wang L."/>
            <person name="Wang Y."/>
            <person name="McGuire P.E."/>
            <person name="Liu S."/>
            <person name="Long H."/>
            <person name="Ramasamy R.K."/>
            <person name="Rodriguez J.C."/>
            <person name="Van S.L."/>
            <person name="Yuan L."/>
            <person name="Wang Z."/>
            <person name="Xia Z."/>
            <person name="Xiao L."/>
            <person name="Anderson O.D."/>
            <person name="Ouyang S."/>
            <person name="Liang Y."/>
            <person name="Zimin A.V."/>
            <person name="Pertea G."/>
            <person name="Qi P."/>
            <person name="Bennetzen J.L."/>
            <person name="Dai X."/>
            <person name="Dawson M.W."/>
            <person name="Muller H.G."/>
            <person name="Kugler K."/>
            <person name="Rivarola-Duarte L."/>
            <person name="Spannagl M."/>
            <person name="Mayer K.F.X."/>
            <person name="Lu F.H."/>
            <person name="Bevan M.W."/>
            <person name="Leroy P."/>
            <person name="Li P."/>
            <person name="You F.M."/>
            <person name="Sun Q."/>
            <person name="Liu Z."/>
            <person name="Lyons E."/>
            <person name="Wicker T."/>
            <person name="Salzberg S.L."/>
            <person name="Devos K.M."/>
            <person name="Dvorak J."/>
        </authorList>
    </citation>
    <scope>NUCLEOTIDE SEQUENCE [LARGE SCALE GENOMIC DNA]</scope>
    <source>
        <strain evidence="13">cv. AL8/78</strain>
    </source>
</reference>
<dbReference type="PROSITE" id="PS00107">
    <property type="entry name" value="PROTEIN_KINASE_ATP"/>
    <property type="match status" value="1"/>
</dbReference>
<dbReference type="Gene3D" id="1.10.510.10">
    <property type="entry name" value="Transferase(Phosphotransferase) domain 1"/>
    <property type="match status" value="1"/>
</dbReference>
<keyword evidence="14" id="KW-1185">Reference proteome</keyword>
<dbReference type="SUPFAM" id="SSF52058">
    <property type="entry name" value="L domain-like"/>
    <property type="match status" value="2"/>
</dbReference>